<keyword evidence="12" id="KW-1185">Reference proteome</keyword>
<evidence type="ECO:0000256" key="5">
    <source>
        <dbReference type="ARBA" id="ARBA00022683"/>
    </source>
</evidence>
<evidence type="ECO:0000256" key="3">
    <source>
        <dbReference type="ARBA" id="ARBA00022475"/>
    </source>
</evidence>
<dbReference type="GO" id="GO:0008982">
    <property type="term" value="F:protein-N(PI)-phosphohistidine-sugar phosphotransferase activity"/>
    <property type="evidence" value="ECO:0007669"/>
    <property type="project" value="InterPro"/>
</dbReference>
<dbReference type="Pfam" id="PF02378">
    <property type="entry name" value="PTS_EIIC"/>
    <property type="match status" value="1"/>
</dbReference>
<dbReference type="PROSITE" id="PS51104">
    <property type="entry name" value="PTS_EIIC_TYPE_2"/>
    <property type="match status" value="1"/>
</dbReference>
<evidence type="ECO:0000256" key="4">
    <source>
        <dbReference type="ARBA" id="ARBA00022597"/>
    </source>
</evidence>
<keyword evidence="5" id="KW-0598">Phosphotransferase system</keyword>
<evidence type="ECO:0000313" key="11">
    <source>
        <dbReference type="EMBL" id="VFS58403.1"/>
    </source>
</evidence>
<keyword evidence="6 9" id="KW-0812">Transmembrane</keyword>
<keyword evidence="4" id="KW-0762">Sugar transport</keyword>
<accession>A0A485AF63</accession>
<gene>
    <name evidence="11" type="primary">manP_3</name>
    <name evidence="11" type="ORF">NCTC12993_01030</name>
</gene>
<keyword evidence="8 9" id="KW-0472">Membrane</keyword>
<feature type="transmembrane region" description="Helical" evidence="9">
    <location>
        <begin position="103"/>
        <end position="124"/>
    </location>
</feature>
<evidence type="ECO:0000259" key="10">
    <source>
        <dbReference type="PROSITE" id="PS51104"/>
    </source>
</evidence>
<dbReference type="EMBL" id="CAADJD010000011">
    <property type="protein sequence ID" value="VFS58403.1"/>
    <property type="molecule type" value="Genomic_DNA"/>
</dbReference>
<evidence type="ECO:0000256" key="8">
    <source>
        <dbReference type="ARBA" id="ARBA00023136"/>
    </source>
</evidence>
<keyword evidence="3" id="KW-1003">Cell membrane</keyword>
<comment type="subcellular location">
    <subcellularLocation>
        <location evidence="1">Cell membrane</location>
        <topology evidence="1">Multi-pass membrane protein</topology>
    </subcellularLocation>
</comment>
<protein>
    <submittedName>
        <fullName evidence="11">EIIBCA-Man</fullName>
    </submittedName>
</protein>
<feature type="transmembrane region" description="Helical" evidence="9">
    <location>
        <begin position="20"/>
        <end position="39"/>
    </location>
</feature>
<keyword evidence="7 9" id="KW-1133">Transmembrane helix</keyword>
<dbReference type="GO" id="GO:0009401">
    <property type="term" value="P:phosphoenolpyruvate-dependent sugar phosphotransferase system"/>
    <property type="evidence" value="ECO:0007669"/>
    <property type="project" value="UniProtKB-KW"/>
</dbReference>
<evidence type="ECO:0000256" key="1">
    <source>
        <dbReference type="ARBA" id="ARBA00004651"/>
    </source>
</evidence>
<dbReference type="InterPro" id="IPR003352">
    <property type="entry name" value="PTS_EIIC"/>
</dbReference>
<dbReference type="GO" id="GO:0005886">
    <property type="term" value="C:plasma membrane"/>
    <property type="evidence" value="ECO:0007669"/>
    <property type="project" value="UniProtKB-SubCell"/>
</dbReference>
<proteinExistence type="predicted"/>
<feature type="transmembrane region" description="Helical" evidence="9">
    <location>
        <begin position="59"/>
        <end position="83"/>
    </location>
</feature>
<evidence type="ECO:0000256" key="9">
    <source>
        <dbReference type="SAM" id="Phobius"/>
    </source>
</evidence>
<organism evidence="11 12">
    <name type="scientific">Kluyvera cryocrescens</name>
    <name type="common">Kluyvera citrophila</name>
    <dbReference type="NCBI Taxonomy" id="580"/>
    <lineage>
        <taxon>Bacteria</taxon>
        <taxon>Pseudomonadati</taxon>
        <taxon>Pseudomonadota</taxon>
        <taxon>Gammaproteobacteria</taxon>
        <taxon>Enterobacterales</taxon>
        <taxon>Enterobacteriaceae</taxon>
        <taxon>Kluyvera</taxon>
    </lineage>
</organism>
<sequence>MSDKMKAVKDDLVKAFSTGVSYMMPVVVVGGICLALSLVGGEPVAGKGMVVTNPFLLNLGAIGSAGLGMMIPVLAAYISYSIAGKPGLTPGLITGFMASTPLGADHVVTGFLGAMLLGILSGYVAKWVKTWKVGKALMPVMPILIIPIVVDLPCWHALSVRADWADWCRHEMAGVDALQYAGQQRYCAGLNSWRHGRVRYGWPGQ</sequence>
<dbReference type="PANTHER" id="PTHR30505:SF0">
    <property type="entry name" value="FRUCTOSE-LIKE PTS SYSTEM EIIBC COMPONENT-RELATED"/>
    <property type="match status" value="1"/>
</dbReference>
<dbReference type="AlphaFoldDB" id="A0A485AF63"/>
<reference evidence="11 12" key="1">
    <citation type="submission" date="2019-03" db="EMBL/GenBank/DDBJ databases">
        <authorList>
            <consortium name="Pathogen Informatics"/>
        </authorList>
    </citation>
    <scope>NUCLEOTIDE SEQUENCE [LARGE SCALE GENOMIC DNA]</scope>
    <source>
        <strain evidence="11 12">NCTC12993</strain>
    </source>
</reference>
<dbReference type="InterPro" id="IPR013014">
    <property type="entry name" value="PTS_EIIC_2"/>
</dbReference>
<feature type="domain" description="PTS EIIC type-2" evidence="10">
    <location>
        <begin position="12"/>
        <end position="205"/>
    </location>
</feature>
<evidence type="ECO:0000256" key="7">
    <source>
        <dbReference type="ARBA" id="ARBA00022989"/>
    </source>
</evidence>
<keyword evidence="2" id="KW-0813">Transport</keyword>
<evidence type="ECO:0000256" key="2">
    <source>
        <dbReference type="ARBA" id="ARBA00022448"/>
    </source>
</evidence>
<dbReference type="GO" id="GO:0090563">
    <property type="term" value="F:protein-phosphocysteine-sugar phosphotransferase activity"/>
    <property type="evidence" value="ECO:0007669"/>
    <property type="project" value="TreeGrafter"/>
</dbReference>
<evidence type="ECO:0000313" key="12">
    <source>
        <dbReference type="Proteomes" id="UP000401081"/>
    </source>
</evidence>
<feature type="transmembrane region" description="Helical" evidence="9">
    <location>
        <begin position="136"/>
        <end position="158"/>
    </location>
</feature>
<dbReference type="Proteomes" id="UP000401081">
    <property type="component" value="Unassembled WGS sequence"/>
</dbReference>
<name>A0A485AF63_KLUCR</name>
<dbReference type="InterPro" id="IPR050864">
    <property type="entry name" value="Bacterial_PTS_Sugar_Transport"/>
</dbReference>
<dbReference type="PANTHER" id="PTHR30505">
    <property type="entry name" value="FRUCTOSE-LIKE PERMEASE"/>
    <property type="match status" value="1"/>
</dbReference>
<evidence type="ECO:0000256" key="6">
    <source>
        <dbReference type="ARBA" id="ARBA00022692"/>
    </source>
</evidence>